<keyword evidence="4 5" id="KW-0472">Membrane</keyword>
<keyword evidence="3 5" id="KW-1133">Transmembrane helix</keyword>
<dbReference type="Gene3D" id="1.10.3720.10">
    <property type="entry name" value="MetI-like"/>
    <property type="match status" value="1"/>
</dbReference>
<gene>
    <name evidence="6" type="ORF">BECKLPF1236A_GA0070988_102543</name>
    <name evidence="7" type="ORF">BECKLPF1236C_GA0070990_102573</name>
</gene>
<feature type="transmembrane region" description="Helical" evidence="5">
    <location>
        <begin position="12"/>
        <end position="36"/>
    </location>
</feature>
<sequence>MEIVGRQVWPTLAASIGIIFMLSWDEYIVAWFVSGFDKTYPVHIRNMLESTMSPEIHAAGILVALASGAILLLSARLLTLKTND</sequence>
<reference evidence="6" key="1">
    <citation type="submission" date="2019-02" db="EMBL/GenBank/DDBJ databases">
        <authorList>
            <person name="Gruber-Vodicka R. H."/>
            <person name="Seah K. B. B."/>
        </authorList>
    </citation>
    <scope>NUCLEOTIDE SEQUENCE</scope>
    <source>
        <strain evidence="6">BECK_S312</strain>
        <strain evidence="7">BECK_S426</strain>
    </source>
</reference>
<feature type="transmembrane region" description="Helical" evidence="5">
    <location>
        <begin position="56"/>
        <end position="78"/>
    </location>
</feature>
<proteinExistence type="predicted"/>
<organism evidence="6">
    <name type="scientific">Candidatus Kentrum sp. LPFa</name>
    <dbReference type="NCBI Taxonomy" id="2126335"/>
    <lineage>
        <taxon>Bacteria</taxon>
        <taxon>Pseudomonadati</taxon>
        <taxon>Pseudomonadota</taxon>
        <taxon>Gammaproteobacteria</taxon>
        <taxon>Candidatus Kentrum</taxon>
    </lineage>
</organism>
<evidence type="ECO:0000313" key="7">
    <source>
        <dbReference type="EMBL" id="VFK34286.1"/>
    </source>
</evidence>
<comment type="subcellular location">
    <subcellularLocation>
        <location evidence="1">Membrane</location>
        <topology evidence="1">Multi-pass membrane protein</topology>
    </subcellularLocation>
</comment>
<dbReference type="AlphaFoldDB" id="A0A450WT72"/>
<keyword evidence="2 5" id="KW-0812">Transmembrane</keyword>
<protein>
    <submittedName>
        <fullName evidence="6">Uncharacterized protein</fullName>
    </submittedName>
</protein>
<evidence type="ECO:0000256" key="2">
    <source>
        <dbReference type="ARBA" id="ARBA00022692"/>
    </source>
</evidence>
<dbReference type="EMBL" id="CAADFP010000257">
    <property type="protein sequence ID" value="VFK34286.1"/>
    <property type="molecule type" value="Genomic_DNA"/>
</dbReference>
<dbReference type="SUPFAM" id="SSF161098">
    <property type="entry name" value="MetI-like"/>
    <property type="match status" value="1"/>
</dbReference>
<evidence type="ECO:0000256" key="3">
    <source>
        <dbReference type="ARBA" id="ARBA00022989"/>
    </source>
</evidence>
<accession>A0A450WT72</accession>
<evidence type="ECO:0000256" key="4">
    <source>
        <dbReference type="ARBA" id="ARBA00023136"/>
    </source>
</evidence>
<evidence type="ECO:0000256" key="5">
    <source>
        <dbReference type="SAM" id="Phobius"/>
    </source>
</evidence>
<name>A0A450WT72_9GAMM</name>
<dbReference type="InterPro" id="IPR035906">
    <property type="entry name" value="MetI-like_sf"/>
</dbReference>
<evidence type="ECO:0000313" key="6">
    <source>
        <dbReference type="EMBL" id="VFK20245.1"/>
    </source>
</evidence>
<dbReference type="EMBL" id="CAADFM010000254">
    <property type="protein sequence ID" value="VFK20245.1"/>
    <property type="molecule type" value="Genomic_DNA"/>
</dbReference>
<evidence type="ECO:0000256" key="1">
    <source>
        <dbReference type="ARBA" id="ARBA00004141"/>
    </source>
</evidence>
<dbReference type="GO" id="GO:0016020">
    <property type="term" value="C:membrane"/>
    <property type="evidence" value="ECO:0007669"/>
    <property type="project" value="UniProtKB-SubCell"/>
</dbReference>